<comment type="caution">
    <text evidence="5">The sequence shown here is derived from an EMBL/GenBank/DDBJ whole genome shotgun (WGS) entry which is preliminary data.</text>
</comment>
<keyword evidence="6" id="KW-1185">Reference proteome</keyword>
<dbReference type="InterPro" id="IPR008967">
    <property type="entry name" value="p53-like_TF_DNA-bd_sf"/>
</dbReference>
<dbReference type="PANTHER" id="PTHR35144">
    <property type="entry name" value="MEIOSIS-SPECIFIC TRANSCRIPTION FACTOR NDT80"/>
    <property type="match status" value="1"/>
</dbReference>
<dbReference type="InterPro" id="IPR037141">
    <property type="entry name" value="NDT80_DNA-bd_dom_sf"/>
</dbReference>
<dbReference type="SUPFAM" id="SSF49417">
    <property type="entry name" value="p53-like transcription factors"/>
    <property type="match status" value="1"/>
</dbReference>
<evidence type="ECO:0000259" key="4">
    <source>
        <dbReference type="PROSITE" id="PS51517"/>
    </source>
</evidence>
<feature type="region of interest" description="Disordered" evidence="3">
    <location>
        <begin position="439"/>
        <end position="460"/>
    </location>
</feature>
<sequence>MRRHIPLSSSHPAHHGSSSTSSPGMHRSTALPNPGYSTRQLYSRATPSYGRESEHTTRSPSFTNPLRRHPLSPTPSPSIGFTAPVGRMDSNHFGKSQAANIPPLMAITTNGQLVYGDTAQTPIKIDIQGTIDKGFFLSEGEWTCYRRNYFSCICSYGLTPYYPTASIQYIPNGSSQTYHVLGFAMCIAAVVAESDSHQIELVQHTPKRDKGPVQRPEKVRLSPKPLQQVAHPLGLYASPHDMTSGSRGMYEGASYGQSGQNPFPTEYTFERIQFKQATANNGKRRAAQQYYHLLVELYADVGSQAADGFIKIAQRKSAKMIVRGRSPGHYQTDRRGSTGSGPGGSSGMGGYGASQVLGTDYGSGGSSLISSGYGVGSSYDPRSGHYGTTRHHDLPADPVMSADEAKEIDTVKGYQYYPGTIYEGSNPRHGIAMFSDRGEQENMMTSSSTTAESSASRMKHEYEGPLPSIIYQPGSAYYSGACSRFEGKPTSAGYYPISQSG</sequence>
<feature type="domain" description="NDT80" evidence="4">
    <location>
        <begin position="73"/>
        <end position="334"/>
    </location>
</feature>
<feature type="compositionally biased region" description="Gly residues" evidence="3">
    <location>
        <begin position="338"/>
        <end position="352"/>
    </location>
</feature>
<feature type="compositionally biased region" description="Polar residues" evidence="3">
    <location>
        <begin position="35"/>
        <end position="46"/>
    </location>
</feature>
<name>A0ABY0GVB5_9PEZI</name>
<dbReference type="Gene3D" id="2.60.40.1390">
    <property type="entry name" value="NDT80 DNA-binding domain"/>
    <property type="match status" value="1"/>
</dbReference>
<dbReference type="PROSITE" id="PS51517">
    <property type="entry name" value="NDT80"/>
    <property type="match status" value="1"/>
</dbReference>
<evidence type="ECO:0000256" key="3">
    <source>
        <dbReference type="SAM" id="MobiDB-lite"/>
    </source>
</evidence>
<feature type="compositionally biased region" description="Low complexity" evidence="3">
    <location>
        <begin position="8"/>
        <end position="29"/>
    </location>
</feature>
<dbReference type="EMBL" id="QJNS01000405">
    <property type="protein sequence ID" value="RYO78143.1"/>
    <property type="molecule type" value="Genomic_DNA"/>
</dbReference>
<feature type="region of interest" description="Disordered" evidence="3">
    <location>
        <begin position="325"/>
        <end position="352"/>
    </location>
</feature>
<dbReference type="Pfam" id="PF05224">
    <property type="entry name" value="NDT80_PhoG"/>
    <property type="match status" value="1"/>
</dbReference>
<dbReference type="InterPro" id="IPR052605">
    <property type="entry name" value="Fungal_trans_regulator"/>
</dbReference>
<evidence type="ECO:0000256" key="1">
    <source>
        <dbReference type="ARBA" id="ARBA00023125"/>
    </source>
</evidence>
<evidence type="ECO:0000313" key="6">
    <source>
        <dbReference type="Proteomes" id="UP000294003"/>
    </source>
</evidence>
<dbReference type="PANTHER" id="PTHR35144:SF2">
    <property type="entry name" value="MEIOSIS-SPECIFIC TRANSCRIPTION FACTOR NDT80"/>
    <property type="match status" value="1"/>
</dbReference>
<accession>A0ABY0GVB5</accession>
<organism evidence="5 6">
    <name type="scientific">Monosporascus cannonballus</name>
    <dbReference type="NCBI Taxonomy" id="155416"/>
    <lineage>
        <taxon>Eukaryota</taxon>
        <taxon>Fungi</taxon>
        <taxon>Dikarya</taxon>
        <taxon>Ascomycota</taxon>
        <taxon>Pezizomycotina</taxon>
        <taxon>Sordariomycetes</taxon>
        <taxon>Xylariomycetidae</taxon>
        <taxon>Xylariales</taxon>
        <taxon>Xylariales incertae sedis</taxon>
        <taxon>Monosporascus</taxon>
    </lineage>
</organism>
<evidence type="ECO:0000313" key="5">
    <source>
        <dbReference type="EMBL" id="RYO78143.1"/>
    </source>
</evidence>
<proteinExistence type="predicted"/>
<dbReference type="InterPro" id="IPR024061">
    <property type="entry name" value="NDT80_DNA-bd_dom"/>
</dbReference>
<feature type="compositionally biased region" description="Low complexity" evidence="3">
    <location>
        <begin position="445"/>
        <end position="456"/>
    </location>
</feature>
<dbReference type="Proteomes" id="UP000294003">
    <property type="component" value="Unassembled WGS sequence"/>
</dbReference>
<feature type="region of interest" description="Disordered" evidence="3">
    <location>
        <begin position="1"/>
        <end position="87"/>
    </location>
</feature>
<keyword evidence="1 2" id="KW-0238">DNA-binding</keyword>
<reference evidence="5 6" key="1">
    <citation type="submission" date="2018-06" db="EMBL/GenBank/DDBJ databases">
        <title>Complete Genomes of Monosporascus.</title>
        <authorList>
            <person name="Robinson A.J."/>
            <person name="Natvig D.O."/>
        </authorList>
    </citation>
    <scope>NUCLEOTIDE SEQUENCE [LARGE SCALE GENOMIC DNA]</scope>
    <source>
        <strain evidence="5 6">CBS 609.92</strain>
    </source>
</reference>
<gene>
    <name evidence="5" type="ORF">DL762_008855</name>
</gene>
<feature type="DNA-binding region" description="NDT80" evidence="2">
    <location>
        <begin position="73"/>
        <end position="334"/>
    </location>
</feature>
<protein>
    <recommendedName>
        <fullName evidence="4">NDT80 domain-containing protein</fullName>
    </recommendedName>
</protein>
<evidence type="ECO:0000256" key="2">
    <source>
        <dbReference type="PROSITE-ProRule" id="PRU00850"/>
    </source>
</evidence>